<reference evidence="2" key="1">
    <citation type="submission" date="2020-07" db="EMBL/GenBank/DDBJ databases">
        <authorList>
            <person name="Tarantini F.S."/>
            <person name="Hong K.W."/>
            <person name="Chan K.G."/>
        </authorList>
    </citation>
    <scope>NUCLEOTIDE SEQUENCE</scope>
    <source>
        <strain evidence="2">32-07</strain>
    </source>
</reference>
<dbReference type="RefSeq" id="WP_231332763.1">
    <property type="nucleotide sequence ID" value="NZ_CP059572.1"/>
</dbReference>
<keyword evidence="1" id="KW-0472">Membrane</keyword>
<evidence type="ECO:0000313" key="3">
    <source>
        <dbReference type="Proteomes" id="UP001049518"/>
    </source>
</evidence>
<organism evidence="2 3">
    <name type="scientific">Actinomadura graeca</name>
    <dbReference type="NCBI Taxonomy" id="2750812"/>
    <lineage>
        <taxon>Bacteria</taxon>
        <taxon>Bacillati</taxon>
        <taxon>Actinomycetota</taxon>
        <taxon>Actinomycetes</taxon>
        <taxon>Streptosporangiales</taxon>
        <taxon>Thermomonosporaceae</taxon>
        <taxon>Actinomadura</taxon>
    </lineage>
</organism>
<dbReference type="EMBL" id="CP059572">
    <property type="protein sequence ID" value="QXJ19739.1"/>
    <property type="molecule type" value="Genomic_DNA"/>
</dbReference>
<gene>
    <name evidence="2" type="ORF">AGRA3207_000319</name>
</gene>
<feature type="transmembrane region" description="Helical" evidence="1">
    <location>
        <begin position="21"/>
        <end position="41"/>
    </location>
</feature>
<accession>A0ABX8QM24</accession>
<proteinExistence type="predicted"/>
<sequence>MRTPDPVRLLRTGPARRAAEPLVWWTVLLASYLALVSAVSVTEITIGALTAAAGAAAAVAGRRALFTTGTAGDPEGGVHPAADLVPGRRPVPPARLLPPLALLPGQIVTDTALVMVRGAGGGWADQGVAPGAANRGAATLLLSVSPGTYVGAVDPGRGTLRVHRLRARPSPFERRLRNTGLLRDGERPS</sequence>
<evidence type="ECO:0000256" key="1">
    <source>
        <dbReference type="SAM" id="Phobius"/>
    </source>
</evidence>
<dbReference type="Proteomes" id="UP001049518">
    <property type="component" value="Chromosome"/>
</dbReference>
<keyword evidence="1" id="KW-1133">Transmembrane helix</keyword>
<protein>
    <submittedName>
        <fullName evidence="2">Uncharacterized protein</fullName>
    </submittedName>
</protein>
<evidence type="ECO:0000313" key="2">
    <source>
        <dbReference type="EMBL" id="QXJ19739.1"/>
    </source>
</evidence>
<name>A0ABX8QM24_9ACTN</name>
<keyword evidence="3" id="KW-1185">Reference proteome</keyword>
<keyword evidence="1" id="KW-0812">Transmembrane</keyword>